<dbReference type="Gene3D" id="2.120.10.30">
    <property type="entry name" value="TolB, C-terminal domain"/>
    <property type="match status" value="1"/>
</dbReference>
<name>A0ABN3GR46_9ACTN</name>
<organism evidence="2 3">
    <name type="scientific">Dactylosporangium salmoneum</name>
    <dbReference type="NCBI Taxonomy" id="53361"/>
    <lineage>
        <taxon>Bacteria</taxon>
        <taxon>Bacillati</taxon>
        <taxon>Actinomycetota</taxon>
        <taxon>Actinomycetes</taxon>
        <taxon>Micromonosporales</taxon>
        <taxon>Micromonosporaceae</taxon>
        <taxon>Dactylosporangium</taxon>
    </lineage>
</organism>
<evidence type="ECO:0008006" key="4">
    <source>
        <dbReference type="Google" id="ProtNLM"/>
    </source>
</evidence>
<dbReference type="InterPro" id="IPR011042">
    <property type="entry name" value="6-blade_b-propeller_TolB-like"/>
</dbReference>
<dbReference type="RefSeq" id="WP_344615212.1">
    <property type="nucleotide sequence ID" value="NZ_BAAARV010000046.1"/>
</dbReference>
<feature type="signal peptide" evidence="1">
    <location>
        <begin position="1"/>
        <end position="27"/>
    </location>
</feature>
<evidence type="ECO:0000313" key="3">
    <source>
        <dbReference type="Proteomes" id="UP001501444"/>
    </source>
</evidence>
<accession>A0ABN3GR46</accession>
<proteinExistence type="predicted"/>
<keyword evidence="1" id="KW-0732">Signal</keyword>
<gene>
    <name evidence="2" type="ORF">GCM10010170_052980</name>
</gene>
<dbReference type="SUPFAM" id="SSF63829">
    <property type="entry name" value="Calcium-dependent phosphotriesterase"/>
    <property type="match status" value="1"/>
</dbReference>
<dbReference type="EMBL" id="BAAARV010000046">
    <property type="protein sequence ID" value="GAA2358895.1"/>
    <property type="molecule type" value="Genomic_DNA"/>
</dbReference>
<reference evidence="2 3" key="1">
    <citation type="journal article" date="2019" name="Int. J. Syst. Evol. Microbiol.">
        <title>The Global Catalogue of Microorganisms (GCM) 10K type strain sequencing project: providing services to taxonomists for standard genome sequencing and annotation.</title>
        <authorList>
            <consortium name="The Broad Institute Genomics Platform"/>
            <consortium name="The Broad Institute Genome Sequencing Center for Infectious Disease"/>
            <person name="Wu L."/>
            <person name="Ma J."/>
        </authorList>
    </citation>
    <scope>NUCLEOTIDE SEQUENCE [LARGE SCALE GENOMIC DNA]</scope>
    <source>
        <strain evidence="2 3">JCM 3272</strain>
    </source>
</reference>
<evidence type="ECO:0000313" key="2">
    <source>
        <dbReference type="EMBL" id="GAA2358895.1"/>
    </source>
</evidence>
<keyword evidence="3" id="KW-1185">Reference proteome</keyword>
<protein>
    <recommendedName>
        <fullName evidence="4">NHL repeat-containing protein</fullName>
    </recommendedName>
</protein>
<sequence length="374" mass="38374">MRFTAKAGIFAAATALAVGAFAPSAGAHSTDDWHFGAPFINQFNKVDVVASTVPDNGDVNPYGVAVVPRSKDKLHKGDVLVSNFNNSDNKQGLGTTIVQVSPGGNVSLFAQIDAGSLPGACPGGVGLTTALVALRTGWVIVGSLPTTDGTSATAQPGCLLVLDSTGTVRETFSGNGINGPWDMTADDRGGLVNLFVTNVLNGIVGGQPPTTNQGTVLRLELKIEGDRPPVLRKTTTIASGFTEQTDPNALIIGPTGVGLGKDGTLYVADTVASRIAAIPFAGVRWTSAGTGRTVTEGDHLNGPLGLAIAPNGNVLTVNGGDGNIVETNPLLRKQVAFRTLDDLGAGALFGLAVAPDNRGVYFVDDTNNELRILH</sequence>
<feature type="chain" id="PRO_5045508904" description="NHL repeat-containing protein" evidence="1">
    <location>
        <begin position="28"/>
        <end position="374"/>
    </location>
</feature>
<comment type="caution">
    <text evidence="2">The sequence shown here is derived from an EMBL/GenBank/DDBJ whole genome shotgun (WGS) entry which is preliminary data.</text>
</comment>
<evidence type="ECO:0000256" key="1">
    <source>
        <dbReference type="SAM" id="SignalP"/>
    </source>
</evidence>
<dbReference type="Proteomes" id="UP001501444">
    <property type="component" value="Unassembled WGS sequence"/>
</dbReference>